<organism evidence="2 3">
    <name type="scientific">Rhodococcus triatomae</name>
    <dbReference type="NCBI Taxonomy" id="300028"/>
    <lineage>
        <taxon>Bacteria</taxon>
        <taxon>Bacillati</taxon>
        <taxon>Actinomycetota</taxon>
        <taxon>Actinomycetes</taxon>
        <taxon>Mycobacteriales</taxon>
        <taxon>Nocardiaceae</taxon>
        <taxon>Rhodococcus</taxon>
    </lineage>
</organism>
<dbReference type="GO" id="GO:0016887">
    <property type="term" value="F:ATP hydrolysis activity"/>
    <property type="evidence" value="ECO:0007669"/>
    <property type="project" value="InterPro"/>
</dbReference>
<dbReference type="SMART" id="SM00421">
    <property type="entry name" value="HTH_LUXR"/>
    <property type="match status" value="1"/>
</dbReference>
<dbReference type="InterPro" id="IPR011990">
    <property type="entry name" value="TPR-like_helical_dom_sf"/>
</dbReference>
<name>A0A1G8IEQ5_9NOCA</name>
<dbReference type="InterPro" id="IPR003593">
    <property type="entry name" value="AAA+_ATPase"/>
</dbReference>
<dbReference type="InterPro" id="IPR036388">
    <property type="entry name" value="WH-like_DNA-bd_sf"/>
</dbReference>
<reference evidence="2 3" key="1">
    <citation type="submission" date="2016-10" db="EMBL/GenBank/DDBJ databases">
        <authorList>
            <person name="de Groot N.N."/>
        </authorList>
    </citation>
    <scope>NUCLEOTIDE SEQUENCE [LARGE SCALE GENOMIC DNA]</scope>
    <source>
        <strain evidence="2 3">DSM 44892</strain>
    </source>
</reference>
<accession>A0A1G8IEQ5</accession>
<dbReference type="SUPFAM" id="SSF52540">
    <property type="entry name" value="P-loop containing nucleoside triphosphate hydrolases"/>
    <property type="match status" value="1"/>
</dbReference>
<dbReference type="Pfam" id="PF13401">
    <property type="entry name" value="AAA_22"/>
    <property type="match status" value="1"/>
</dbReference>
<evidence type="ECO:0000259" key="1">
    <source>
        <dbReference type="PROSITE" id="PS50043"/>
    </source>
</evidence>
<dbReference type="Pfam" id="PF25873">
    <property type="entry name" value="WHD_MalT"/>
    <property type="match status" value="1"/>
</dbReference>
<dbReference type="Gene3D" id="3.40.50.300">
    <property type="entry name" value="P-loop containing nucleotide triphosphate hydrolases"/>
    <property type="match status" value="1"/>
</dbReference>
<dbReference type="Gene3D" id="1.25.40.10">
    <property type="entry name" value="Tetratricopeptide repeat domain"/>
    <property type="match status" value="1"/>
</dbReference>
<dbReference type="InterPro" id="IPR027417">
    <property type="entry name" value="P-loop_NTPase"/>
</dbReference>
<dbReference type="GO" id="GO:0006355">
    <property type="term" value="P:regulation of DNA-templated transcription"/>
    <property type="evidence" value="ECO:0007669"/>
    <property type="project" value="InterPro"/>
</dbReference>
<gene>
    <name evidence="2" type="ORF">SAMN05444695_105253</name>
</gene>
<dbReference type="Pfam" id="PF00196">
    <property type="entry name" value="GerE"/>
    <property type="match status" value="1"/>
</dbReference>
<dbReference type="InterPro" id="IPR016032">
    <property type="entry name" value="Sig_transdc_resp-reg_C-effctor"/>
</dbReference>
<dbReference type="CDD" id="cd06170">
    <property type="entry name" value="LuxR_C_like"/>
    <property type="match status" value="1"/>
</dbReference>
<dbReference type="GO" id="GO:0003677">
    <property type="term" value="F:DNA binding"/>
    <property type="evidence" value="ECO:0007669"/>
    <property type="project" value="InterPro"/>
</dbReference>
<dbReference type="SMART" id="SM00382">
    <property type="entry name" value="AAA"/>
    <property type="match status" value="1"/>
</dbReference>
<feature type="domain" description="HTH luxR-type" evidence="1">
    <location>
        <begin position="782"/>
        <end position="847"/>
    </location>
</feature>
<dbReference type="InterPro" id="IPR059106">
    <property type="entry name" value="WHD_MalT"/>
</dbReference>
<dbReference type="Proteomes" id="UP000183263">
    <property type="component" value="Unassembled WGS sequence"/>
</dbReference>
<dbReference type="Gene3D" id="1.10.10.10">
    <property type="entry name" value="Winged helix-like DNA-binding domain superfamily/Winged helix DNA-binding domain"/>
    <property type="match status" value="1"/>
</dbReference>
<dbReference type="InterPro" id="IPR000792">
    <property type="entry name" value="Tscrpt_reg_LuxR_C"/>
</dbReference>
<dbReference type="EMBL" id="FNDN01000005">
    <property type="protein sequence ID" value="SDI17287.1"/>
    <property type="molecule type" value="Genomic_DNA"/>
</dbReference>
<dbReference type="AlphaFoldDB" id="A0A1G8IEQ5"/>
<dbReference type="PROSITE" id="PS50043">
    <property type="entry name" value="HTH_LUXR_2"/>
    <property type="match status" value="1"/>
</dbReference>
<sequence>MPRERLLDALRPVLVGEQAADVALICAPAGSGKTRLLSDAADRLAGEPDPPVVVWITAQDDSSATDFANACLRAVRATGDQALVEACSGLEQGPSDFGAQLAEALATAATRVHLVIDDAHLLAGLDVLSGLETYLRHQPAHVRTVISGRFEPPLALQRLRLDGRLFEVTADDLALSPDEASAILGQHGVRLDSRELAALMERTEGWAAGIRLAGMSLAGHADHASFIDDFRGDRRPVADYLIEEVLAGTPDPVRDVLLHTSVPESFTVELAEDLSRRADAGAQIEWLERHNFLITRIEGAPVRFRYHPLLRSYLRAEITRLGRRAIGELETTVSQWHEDFGEPLVALEHAVNAADTELIVRVLERSGLPLVLDGHGDAVEVHLARAPRRVLENSVVRSIHAAVSVHSGRSEVAAAALADSAPALDHRAAVLTEALRTHIAVDDGGLPGHGTHPEATGYADLDAYAALQHGRALTATGDLDAADRVLTEARSHARYAVSPRIAAHTAAAHAVLAVARGTGTPDCHAAVPRSAPTATAEDTVSGAIGILAASTISYQRGENRTGRSAALAYRLLREHDSDLARFATAAAEFYDLADAERDESSRAASPGLHAVLARVHASLHPLPTRAVPRPLLAALLPAVLTASLAAGEARRANDLVRDVASDPDSVAEVALLRALVSIHDHHWDAARRTVAPIVSGEVSCRARSGTVAAWLVEAQAAVADARTVRAHEALTSALELAEPGSLVRPFHEAGSPVRDLLAESSGRFGGANSFAEHIRATFPSVGTTSNGTLTRRELELLLELPTWRTSEQIAADLCVSVNTVKTHLRGIYRKLGVNSRRGAIAAARQQGLL</sequence>
<proteinExistence type="predicted"/>
<dbReference type="SUPFAM" id="SSF46894">
    <property type="entry name" value="C-terminal effector domain of the bipartite response regulators"/>
    <property type="match status" value="1"/>
</dbReference>
<evidence type="ECO:0000313" key="2">
    <source>
        <dbReference type="EMBL" id="SDI17287.1"/>
    </source>
</evidence>
<dbReference type="InterPro" id="IPR049945">
    <property type="entry name" value="AAA_22"/>
</dbReference>
<evidence type="ECO:0000313" key="3">
    <source>
        <dbReference type="Proteomes" id="UP000183263"/>
    </source>
</evidence>
<keyword evidence="3" id="KW-1185">Reference proteome</keyword>
<protein>
    <submittedName>
        <fullName evidence="2">LuxR family transcriptional regulator, maltose regulon positive regulatory protein</fullName>
    </submittedName>
</protein>